<accession>A0A8J3MQU0</accession>
<name>A0A8J3MQU0_9CHLR</name>
<keyword evidence="2" id="KW-1185">Reference proteome</keyword>
<protein>
    <submittedName>
        <fullName evidence="1">Uncharacterized protein</fullName>
    </submittedName>
</protein>
<comment type="caution">
    <text evidence="1">The sequence shown here is derived from an EMBL/GenBank/DDBJ whole genome shotgun (WGS) entry which is preliminary data.</text>
</comment>
<gene>
    <name evidence="1" type="ORF">KSX_12840</name>
</gene>
<dbReference type="EMBL" id="BNJF01000001">
    <property type="protein sequence ID" value="GHO43121.1"/>
    <property type="molecule type" value="Genomic_DNA"/>
</dbReference>
<dbReference type="RefSeq" id="WP_220192608.1">
    <property type="nucleotide sequence ID" value="NZ_BNJF01000001.1"/>
</dbReference>
<proteinExistence type="predicted"/>
<evidence type="ECO:0000313" key="2">
    <source>
        <dbReference type="Proteomes" id="UP000612362"/>
    </source>
</evidence>
<dbReference type="Proteomes" id="UP000612362">
    <property type="component" value="Unassembled WGS sequence"/>
</dbReference>
<dbReference type="AlphaFoldDB" id="A0A8J3MQU0"/>
<organism evidence="1 2">
    <name type="scientific">Ktedonospora formicarum</name>
    <dbReference type="NCBI Taxonomy" id="2778364"/>
    <lineage>
        <taxon>Bacteria</taxon>
        <taxon>Bacillati</taxon>
        <taxon>Chloroflexota</taxon>
        <taxon>Ktedonobacteria</taxon>
        <taxon>Ktedonobacterales</taxon>
        <taxon>Ktedonobacteraceae</taxon>
        <taxon>Ktedonospora</taxon>
    </lineage>
</organism>
<reference evidence="1" key="1">
    <citation type="submission" date="2020-10" db="EMBL/GenBank/DDBJ databases">
        <title>Taxonomic study of unclassified bacteria belonging to the class Ktedonobacteria.</title>
        <authorList>
            <person name="Yabe S."/>
            <person name="Wang C.M."/>
            <person name="Zheng Y."/>
            <person name="Sakai Y."/>
            <person name="Cavaletti L."/>
            <person name="Monciardini P."/>
            <person name="Donadio S."/>
        </authorList>
    </citation>
    <scope>NUCLEOTIDE SEQUENCE</scope>
    <source>
        <strain evidence="1">SOSP1-1</strain>
    </source>
</reference>
<sequence>MTESANWREVLGRIIQDTHQRQRIANALDINPVTLTRWANNTSTPRTQNLRQLLQALPEHSAAFMESLPDEVSKPFQDPEMMSVEVDTITISPLFYSRLVNAHCNLPSILRFSSLCDMILQQIIKHLDPHRVGLELTVVKCMPPSIGERCVAREKLPVGAPHPGIMNWSTALPFSV</sequence>
<evidence type="ECO:0000313" key="1">
    <source>
        <dbReference type="EMBL" id="GHO43121.1"/>
    </source>
</evidence>